<evidence type="ECO:0000313" key="6">
    <source>
        <dbReference type="Proteomes" id="UP000330807"/>
    </source>
</evidence>
<dbReference type="InterPro" id="IPR020449">
    <property type="entry name" value="Tscrpt_reg_AraC-type_HTH"/>
</dbReference>
<gene>
    <name evidence="5" type="primary">tetD</name>
    <name evidence="5" type="ORF">LMKDKBCB_02109</name>
</gene>
<keyword evidence="1" id="KW-0805">Transcription regulation</keyword>
<protein>
    <submittedName>
        <fullName evidence="5">Transposon Tn10 TetD protein</fullName>
    </submittedName>
</protein>
<feature type="domain" description="HTH araC/xylS-type" evidence="4">
    <location>
        <begin position="8"/>
        <end position="105"/>
    </location>
</feature>
<dbReference type="GO" id="GO:0003700">
    <property type="term" value="F:DNA-binding transcription factor activity"/>
    <property type="evidence" value="ECO:0007669"/>
    <property type="project" value="InterPro"/>
</dbReference>
<proteinExistence type="predicted"/>
<dbReference type="InterPro" id="IPR029442">
    <property type="entry name" value="GyrI-like"/>
</dbReference>
<dbReference type="SMART" id="SM00342">
    <property type="entry name" value="HTH_ARAC"/>
    <property type="match status" value="1"/>
</dbReference>
<keyword evidence="2" id="KW-0238">DNA-binding</keyword>
<evidence type="ECO:0000256" key="3">
    <source>
        <dbReference type="ARBA" id="ARBA00023163"/>
    </source>
</evidence>
<dbReference type="PANTHER" id="PTHR47504:SF5">
    <property type="entry name" value="RIGHT ORIGIN-BINDING PROTEIN"/>
    <property type="match status" value="1"/>
</dbReference>
<dbReference type="SUPFAM" id="SSF55136">
    <property type="entry name" value="Probable bacterial effector-binding domain"/>
    <property type="match status" value="1"/>
</dbReference>
<dbReference type="InterPro" id="IPR018060">
    <property type="entry name" value="HTH_AraC"/>
</dbReference>
<dbReference type="PANTHER" id="PTHR47504">
    <property type="entry name" value="RIGHT ORIGIN-BINDING PROTEIN"/>
    <property type="match status" value="1"/>
</dbReference>
<dbReference type="Gene3D" id="1.10.10.60">
    <property type="entry name" value="Homeodomain-like"/>
    <property type="match status" value="1"/>
</dbReference>
<dbReference type="Pfam" id="PF12833">
    <property type="entry name" value="HTH_18"/>
    <property type="match status" value="1"/>
</dbReference>
<keyword evidence="3" id="KW-0804">Transcription</keyword>
<dbReference type="SUPFAM" id="SSF46689">
    <property type="entry name" value="Homeodomain-like"/>
    <property type="match status" value="1"/>
</dbReference>
<dbReference type="SMART" id="SM00871">
    <property type="entry name" value="AraC_E_bind"/>
    <property type="match status" value="1"/>
</dbReference>
<dbReference type="Pfam" id="PF06445">
    <property type="entry name" value="GyrI-like"/>
    <property type="match status" value="1"/>
</dbReference>
<sequence>MGWIEGLNDAMDYIEASLEGELDLAQAARLAACTEGQFRRMFSYIADIGLGEYVRRRRISRAALDLSRGERVVDVAVRYGYGSPTAFNRAFRDALGISPSEAKRPGAPLSVFPRLSFSLTVTGAEPLPWRIVPWDGMRLVGVSLPCGPSEAGLLAQMVEEGREELERFWGGASRSGSIDALLALADGSGPAGVLGVNVSEGGELSYRIAVASSGEAPGWADEIHVPAGTWAVFDCTGPCDVATAEHYRRIFSEWLPSSGYELAGDVSLEVYPRGDFSSKGYRSEIWMPVARRPRG</sequence>
<evidence type="ECO:0000259" key="4">
    <source>
        <dbReference type="PROSITE" id="PS01124"/>
    </source>
</evidence>
<dbReference type="InterPro" id="IPR050959">
    <property type="entry name" value="MarA-like"/>
</dbReference>
<organism evidence="5 6">
    <name type="scientific">Collinsella aerofaciens</name>
    <dbReference type="NCBI Taxonomy" id="74426"/>
    <lineage>
        <taxon>Bacteria</taxon>
        <taxon>Bacillati</taxon>
        <taxon>Actinomycetota</taxon>
        <taxon>Coriobacteriia</taxon>
        <taxon>Coriobacteriales</taxon>
        <taxon>Coriobacteriaceae</taxon>
        <taxon>Collinsella</taxon>
    </lineage>
</organism>
<dbReference type="PROSITE" id="PS00041">
    <property type="entry name" value="HTH_ARAC_FAMILY_1"/>
    <property type="match status" value="1"/>
</dbReference>
<dbReference type="Proteomes" id="UP000330807">
    <property type="component" value="Unassembled WGS sequence"/>
</dbReference>
<dbReference type="PROSITE" id="PS01124">
    <property type="entry name" value="HTH_ARAC_FAMILY_2"/>
    <property type="match status" value="1"/>
</dbReference>
<dbReference type="InterPro" id="IPR010499">
    <property type="entry name" value="AraC_E-bd"/>
</dbReference>
<dbReference type="PRINTS" id="PR00032">
    <property type="entry name" value="HTHARAC"/>
</dbReference>
<name>A0A5K1J8J7_9ACTN</name>
<dbReference type="AlphaFoldDB" id="A0A5K1J8J7"/>
<dbReference type="Gene3D" id="3.20.80.10">
    <property type="entry name" value="Regulatory factor, effector binding domain"/>
    <property type="match status" value="1"/>
</dbReference>
<dbReference type="InterPro" id="IPR009057">
    <property type="entry name" value="Homeodomain-like_sf"/>
</dbReference>
<evidence type="ECO:0000313" key="5">
    <source>
        <dbReference type="EMBL" id="VWL99435.1"/>
    </source>
</evidence>
<dbReference type="InterPro" id="IPR018062">
    <property type="entry name" value="HTH_AraC-typ_CS"/>
</dbReference>
<dbReference type="EMBL" id="CABWIH010000043">
    <property type="protein sequence ID" value="VWL99435.1"/>
    <property type="molecule type" value="Genomic_DNA"/>
</dbReference>
<dbReference type="GO" id="GO:0043565">
    <property type="term" value="F:sequence-specific DNA binding"/>
    <property type="evidence" value="ECO:0007669"/>
    <property type="project" value="InterPro"/>
</dbReference>
<dbReference type="RefSeq" id="WP_156063782.1">
    <property type="nucleotide sequence ID" value="NZ_CABWIH010000043.1"/>
</dbReference>
<reference evidence="5 6" key="1">
    <citation type="submission" date="2019-10" db="EMBL/GenBank/DDBJ databases">
        <authorList>
            <person name="Wolf R A."/>
        </authorList>
    </citation>
    <scope>NUCLEOTIDE SEQUENCE [LARGE SCALE GENOMIC DNA]</scope>
    <source>
        <strain evidence="5">Collinsella_aerofaciens_AK_138A</strain>
    </source>
</reference>
<accession>A0A5K1J8J7</accession>
<evidence type="ECO:0000256" key="2">
    <source>
        <dbReference type="ARBA" id="ARBA00023125"/>
    </source>
</evidence>
<evidence type="ECO:0000256" key="1">
    <source>
        <dbReference type="ARBA" id="ARBA00023015"/>
    </source>
</evidence>
<dbReference type="InterPro" id="IPR011256">
    <property type="entry name" value="Reg_factor_effector_dom_sf"/>
</dbReference>